<dbReference type="AlphaFoldDB" id="A0A8J4YC40"/>
<evidence type="ECO:0000313" key="1">
    <source>
        <dbReference type="EMBL" id="KAG0718610.1"/>
    </source>
</evidence>
<dbReference type="EMBL" id="JACEEZ010015764">
    <property type="protein sequence ID" value="KAG0718610.1"/>
    <property type="molecule type" value="Genomic_DNA"/>
</dbReference>
<sequence length="142" mass="15564">MATRVVRSGVRQVKPLLSVDSGEARQRVPEPVQSMVPTTALHRSSTGPRVCSLKPAPSKEDCRVKLREEFYEAPSLSGPPASSTCGHQDFSCGIIYGDELVDKKLQAIPRGPRRDYICRLVRDCCATLAQWLFLHSPGQGGD</sequence>
<reference evidence="1" key="1">
    <citation type="submission" date="2020-07" db="EMBL/GenBank/DDBJ databases">
        <title>The High-quality genome of the commercially important snow crab, Chionoecetes opilio.</title>
        <authorList>
            <person name="Jeong J.-H."/>
            <person name="Ryu S."/>
        </authorList>
    </citation>
    <scope>NUCLEOTIDE SEQUENCE</scope>
    <source>
        <strain evidence="1">MADBK_172401_WGS</strain>
        <tissue evidence="1">Digestive gland</tissue>
    </source>
</reference>
<gene>
    <name evidence="1" type="ORF">GWK47_052097</name>
</gene>
<protein>
    <submittedName>
        <fullName evidence="1">Uncharacterized protein</fullName>
    </submittedName>
</protein>
<accession>A0A8J4YC40</accession>
<proteinExistence type="predicted"/>
<organism evidence="1 2">
    <name type="scientific">Chionoecetes opilio</name>
    <name type="common">Atlantic snow crab</name>
    <name type="synonym">Cancer opilio</name>
    <dbReference type="NCBI Taxonomy" id="41210"/>
    <lineage>
        <taxon>Eukaryota</taxon>
        <taxon>Metazoa</taxon>
        <taxon>Ecdysozoa</taxon>
        <taxon>Arthropoda</taxon>
        <taxon>Crustacea</taxon>
        <taxon>Multicrustacea</taxon>
        <taxon>Malacostraca</taxon>
        <taxon>Eumalacostraca</taxon>
        <taxon>Eucarida</taxon>
        <taxon>Decapoda</taxon>
        <taxon>Pleocyemata</taxon>
        <taxon>Brachyura</taxon>
        <taxon>Eubrachyura</taxon>
        <taxon>Majoidea</taxon>
        <taxon>Majidae</taxon>
        <taxon>Chionoecetes</taxon>
    </lineage>
</organism>
<comment type="caution">
    <text evidence="1">The sequence shown here is derived from an EMBL/GenBank/DDBJ whole genome shotgun (WGS) entry which is preliminary data.</text>
</comment>
<name>A0A8J4YC40_CHIOP</name>
<keyword evidence="2" id="KW-1185">Reference proteome</keyword>
<dbReference type="Proteomes" id="UP000770661">
    <property type="component" value="Unassembled WGS sequence"/>
</dbReference>
<evidence type="ECO:0000313" key="2">
    <source>
        <dbReference type="Proteomes" id="UP000770661"/>
    </source>
</evidence>
<dbReference type="OrthoDB" id="14535at2759"/>